<protein>
    <recommendedName>
        <fullName evidence="3">CCHC-type domain-containing protein</fullName>
    </recommendedName>
</protein>
<dbReference type="PANTHER" id="PTHR22442">
    <property type="match status" value="1"/>
</dbReference>
<sequence length="659" mass="74219">MEPASTAQVLAILTEQMAALAKMVQNLQTSQETLLHRERSRAEATALPPSPSGSVIQQAELLAPEPRANAPERFSGDRTRYRTFITACELMFSLCPRTYGSDSVKVRSAISLMSGAPQDWAFQLLREGSPLLSSWNSFVQAMNPIYDDPLRSSTALSTIRHLRQGRRPVEDYISEFRAVAADTGLNDVGLRDHFRHGLSDQLKDELARIGVPTTLDAMILRSLTLDQRFRERRQERMATAPSLPVRRSETPSTTSVRPPNSTPSPPEPMEIGLARGPLSPAERSRRRTQNLCLYCGQPGHLLRGCPIRPPLPSDGGEKSPVDYLNSEDSQCVLETASKRYAEIIQQREETADEYFYGLGGEKVKIDGCSILQIQLHREEDCGKMLVLVNPKQRESVLAVYLNGSWWPVDAILRSSIPSRDGLIQVETFGERIALFALNCLVCGFTEGGDSGDGVCFLPHSAGELAKILWHHGEAVAFYTYKIKGSLYSDRSSNCYLLPVLDTLYVRKGWRRHGLGTQILQDYCRTFAKELALGVSCPISPVMYQVCSKFLMDHPEEQDRMWEVDPPGDWSQRINIWLKIQLGEIPSMQEHISNNTNKCTNAYLPLSEEVKTDFRDGMDSISSKNSTDIVLKIQLKTKKRRHKKDFMEENDHKQRKIHWP</sequence>
<dbReference type="GeneTree" id="ENSGT00510000048902"/>
<feature type="region of interest" description="Disordered" evidence="2">
    <location>
        <begin position="640"/>
        <end position="659"/>
    </location>
</feature>
<dbReference type="GO" id="GO:0008270">
    <property type="term" value="F:zinc ion binding"/>
    <property type="evidence" value="ECO:0007669"/>
    <property type="project" value="UniProtKB-KW"/>
</dbReference>
<dbReference type="SUPFAM" id="SSF55729">
    <property type="entry name" value="Acyl-CoA N-acyltransferases (Nat)"/>
    <property type="match status" value="1"/>
</dbReference>
<dbReference type="Proteomes" id="UP000694569">
    <property type="component" value="Unplaced"/>
</dbReference>
<dbReference type="Pfam" id="PF03732">
    <property type="entry name" value="Retrotrans_gag"/>
    <property type="match status" value="1"/>
</dbReference>
<keyword evidence="1" id="KW-0479">Metal-binding</keyword>
<evidence type="ECO:0000313" key="4">
    <source>
        <dbReference type="Ensembl" id="ENSLLEP00000007443.1"/>
    </source>
</evidence>
<accession>A0A8C5M1G2</accession>
<keyword evidence="1" id="KW-0863">Zinc-finger</keyword>
<evidence type="ECO:0000313" key="5">
    <source>
        <dbReference type="Proteomes" id="UP000694569"/>
    </source>
</evidence>
<evidence type="ECO:0000256" key="2">
    <source>
        <dbReference type="SAM" id="MobiDB-lite"/>
    </source>
</evidence>
<evidence type="ECO:0000259" key="3">
    <source>
        <dbReference type="PROSITE" id="PS50158"/>
    </source>
</evidence>
<feature type="domain" description="CCHC-type" evidence="3">
    <location>
        <begin position="292"/>
        <end position="306"/>
    </location>
</feature>
<dbReference type="OrthoDB" id="8954808at2759"/>
<dbReference type="Ensembl" id="ENSLLET00000007747.1">
    <property type="protein sequence ID" value="ENSLLEP00000007443.1"/>
    <property type="gene ID" value="ENSLLEG00000004707.1"/>
</dbReference>
<keyword evidence="1" id="KW-0862">Zinc</keyword>
<dbReference type="InterPro" id="IPR001878">
    <property type="entry name" value="Znf_CCHC"/>
</dbReference>
<keyword evidence="5" id="KW-1185">Reference proteome</keyword>
<dbReference type="CDD" id="cd04301">
    <property type="entry name" value="NAT_SF"/>
    <property type="match status" value="1"/>
</dbReference>
<feature type="region of interest" description="Disordered" evidence="2">
    <location>
        <begin position="32"/>
        <end position="54"/>
    </location>
</feature>
<dbReference type="AlphaFoldDB" id="A0A8C5M1G2"/>
<feature type="region of interest" description="Disordered" evidence="2">
    <location>
        <begin position="234"/>
        <end position="282"/>
    </location>
</feature>
<dbReference type="InterPro" id="IPR016181">
    <property type="entry name" value="Acyl_CoA_acyltransferase"/>
</dbReference>
<reference evidence="4" key="1">
    <citation type="submission" date="2025-08" db="UniProtKB">
        <authorList>
            <consortium name="Ensembl"/>
        </authorList>
    </citation>
    <scope>IDENTIFICATION</scope>
</reference>
<dbReference type="InterPro" id="IPR005162">
    <property type="entry name" value="Retrotrans_gag_dom"/>
</dbReference>
<dbReference type="GO" id="GO:0003676">
    <property type="term" value="F:nucleic acid binding"/>
    <property type="evidence" value="ECO:0007669"/>
    <property type="project" value="InterPro"/>
</dbReference>
<dbReference type="InterPro" id="IPR036875">
    <property type="entry name" value="Znf_CCHC_sf"/>
</dbReference>
<dbReference type="PANTHER" id="PTHR22442:SF4">
    <property type="entry name" value="PROTEIN FAM169BP"/>
    <property type="match status" value="1"/>
</dbReference>
<name>A0A8C5M1G2_9ANUR</name>
<organism evidence="4 5">
    <name type="scientific">Leptobrachium leishanense</name>
    <name type="common">Leishan spiny toad</name>
    <dbReference type="NCBI Taxonomy" id="445787"/>
    <lineage>
        <taxon>Eukaryota</taxon>
        <taxon>Metazoa</taxon>
        <taxon>Chordata</taxon>
        <taxon>Craniata</taxon>
        <taxon>Vertebrata</taxon>
        <taxon>Euteleostomi</taxon>
        <taxon>Amphibia</taxon>
        <taxon>Batrachia</taxon>
        <taxon>Anura</taxon>
        <taxon>Pelobatoidea</taxon>
        <taxon>Megophryidae</taxon>
        <taxon>Leptobrachium</taxon>
    </lineage>
</organism>
<dbReference type="PROSITE" id="PS50158">
    <property type="entry name" value="ZF_CCHC"/>
    <property type="match status" value="1"/>
</dbReference>
<evidence type="ECO:0000256" key="1">
    <source>
        <dbReference type="PROSITE-ProRule" id="PRU00047"/>
    </source>
</evidence>
<reference evidence="4" key="2">
    <citation type="submission" date="2025-09" db="UniProtKB">
        <authorList>
            <consortium name="Ensembl"/>
        </authorList>
    </citation>
    <scope>IDENTIFICATION</scope>
</reference>
<dbReference type="InterPro" id="IPR029625">
    <property type="entry name" value="FAM169"/>
</dbReference>
<proteinExistence type="predicted"/>
<dbReference type="SUPFAM" id="SSF57756">
    <property type="entry name" value="Retrovirus zinc finger-like domains"/>
    <property type="match status" value="1"/>
</dbReference>
<feature type="compositionally biased region" description="Low complexity" evidence="2">
    <location>
        <begin position="250"/>
        <end position="259"/>
    </location>
</feature>